<dbReference type="Proteomes" id="UP001153321">
    <property type="component" value="Chromosome 12"/>
</dbReference>
<feature type="compositionally biased region" description="Acidic residues" evidence="1">
    <location>
        <begin position="277"/>
        <end position="288"/>
    </location>
</feature>
<dbReference type="SMART" id="SM00443">
    <property type="entry name" value="G_patch"/>
    <property type="match status" value="1"/>
</dbReference>
<feature type="compositionally biased region" description="Basic and acidic residues" evidence="1">
    <location>
        <begin position="162"/>
        <end position="172"/>
    </location>
</feature>
<dbReference type="GO" id="GO:0005730">
    <property type="term" value="C:nucleolus"/>
    <property type="evidence" value="ECO:0007669"/>
    <property type="project" value="TreeGrafter"/>
</dbReference>
<dbReference type="PANTHER" id="PTHR23149">
    <property type="entry name" value="G PATCH DOMAIN CONTAINING PROTEIN"/>
    <property type="match status" value="1"/>
</dbReference>
<dbReference type="AlphaFoldDB" id="A0A9P0HYA6"/>
<feature type="region of interest" description="Disordered" evidence="1">
    <location>
        <begin position="499"/>
        <end position="521"/>
    </location>
</feature>
<dbReference type="GO" id="GO:0010521">
    <property type="term" value="F:telomerase inhibitor activity"/>
    <property type="evidence" value="ECO:0007669"/>
    <property type="project" value="TreeGrafter"/>
</dbReference>
<feature type="region of interest" description="Disordered" evidence="1">
    <location>
        <begin position="202"/>
        <end position="356"/>
    </location>
</feature>
<evidence type="ECO:0000259" key="2">
    <source>
        <dbReference type="PROSITE" id="PS50174"/>
    </source>
</evidence>
<organism evidence="3 4">
    <name type="scientific">Spodoptera littoralis</name>
    <name type="common">Egyptian cotton leafworm</name>
    <dbReference type="NCBI Taxonomy" id="7109"/>
    <lineage>
        <taxon>Eukaryota</taxon>
        <taxon>Metazoa</taxon>
        <taxon>Ecdysozoa</taxon>
        <taxon>Arthropoda</taxon>
        <taxon>Hexapoda</taxon>
        <taxon>Insecta</taxon>
        <taxon>Pterygota</taxon>
        <taxon>Neoptera</taxon>
        <taxon>Endopterygota</taxon>
        <taxon>Lepidoptera</taxon>
        <taxon>Glossata</taxon>
        <taxon>Ditrysia</taxon>
        <taxon>Noctuoidea</taxon>
        <taxon>Noctuidae</taxon>
        <taxon>Amphipyrinae</taxon>
        <taxon>Spodoptera</taxon>
    </lineage>
</organism>
<sequence>MAMLAGPRRKQKVINLRAKNNAWSEDTTKFGQRMLEKMGWSAGKGLGAKENGIVEHVVARYKNDDRGLGFEDRNDQWTKHEDDFNSLLANLSNGDSNKDDKLHSGVSLEVKSKTSKARVHYHKFTRGKDLTRYSEKDLANIFGKKTLKGENKPSTEENVENSAEKDEKDATPVDKVFTEGGSMEDYFKSKLAAMKSKNKLHIHNNATNDNENTDYSFRGFSGTMDRDDEEETHQGFGFQSFSLANAEENEAVDNENNENLVESKKKKKKKRKHQDEEPVANEIVDDENVPTQPDSNVDEIQKSKKFKKKKKKDFEETVAEPVEPVEPVAEPVEPVENVDEPVITKKSKKKKNIDATTEHVAEDYVPKKKKKRKDKEHFMMVVQEDCEKPVEVALIRRPLVEPKSYVIVKNHVRELIKTSESSSTERKTEEISSQSLENDSKTKRKSNNKHKNTTQNSKSSDEQATAEIIDKSDLEELKTVYKKCKDVIHEIETKYGHLLDLNSGAGPSSHRKRKLNSEESTDSECDCKLNKKIVFDDDGKQVAVDRVPDNHICAKKVKGYSEKQTKSKTIAIEYTDNEISLPETLPELASMIQSQDVEKTLRNKIVNKMRMLKQDYANEIKFNKQAIIEKIKANPDEVLAFKGTNLSTLKGYL</sequence>
<gene>
    <name evidence="3" type="ORF">SPLIT_LOCUS1484</name>
</gene>
<feature type="compositionally biased region" description="Basic and acidic residues" evidence="1">
    <location>
        <begin position="418"/>
        <end position="430"/>
    </location>
</feature>
<feature type="compositionally biased region" description="Acidic residues" evidence="1">
    <location>
        <begin position="247"/>
        <end position="256"/>
    </location>
</feature>
<dbReference type="InterPro" id="IPR050656">
    <property type="entry name" value="PINX1"/>
</dbReference>
<feature type="compositionally biased region" description="Low complexity" evidence="1">
    <location>
        <begin position="319"/>
        <end position="335"/>
    </location>
</feature>
<dbReference type="PROSITE" id="PS50174">
    <property type="entry name" value="G_PATCH"/>
    <property type="match status" value="1"/>
</dbReference>
<dbReference type="InterPro" id="IPR000467">
    <property type="entry name" value="G_patch_dom"/>
</dbReference>
<keyword evidence="4" id="KW-1185">Reference proteome</keyword>
<dbReference type="Pfam" id="PF01585">
    <property type="entry name" value="G-patch"/>
    <property type="match status" value="1"/>
</dbReference>
<feature type="region of interest" description="Disordered" evidence="1">
    <location>
        <begin position="418"/>
        <end position="465"/>
    </location>
</feature>
<dbReference type="PANTHER" id="PTHR23149:SF27">
    <property type="entry name" value="PIN2_TERF1-INTERACTING TELOMERASE INHIBITOR 1"/>
    <property type="match status" value="1"/>
</dbReference>
<feature type="region of interest" description="Disordered" evidence="1">
    <location>
        <begin position="147"/>
        <end position="177"/>
    </location>
</feature>
<accession>A0A9P0HYA6</accession>
<feature type="compositionally biased region" description="Basic residues" evidence="1">
    <location>
        <begin position="442"/>
        <end position="452"/>
    </location>
</feature>
<evidence type="ECO:0000256" key="1">
    <source>
        <dbReference type="SAM" id="MobiDB-lite"/>
    </source>
</evidence>
<protein>
    <recommendedName>
        <fullName evidence="2">G-patch domain-containing protein</fullName>
    </recommendedName>
</protein>
<dbReference type="EMBL" id="LR824543">
    <property type="protein sequence ID" value="CAH1636122.1"/>
    <property type="molecule type" value="Genomic_DNA"/>
</dbReference>
<dbReference type="GO" id="GO:0003676">
    <property type="term" value="F:nucleic acid binding"/>
    <property type="evidence" value="ECO:0007669"/>
    <property type="project" value="InterPro"/>
</dbReference>
<evidence type="ECO:0000313" key="3">
    <source>
        <dbReference type="EMBL" id="CAH1636122.1"/>
    </source>
</evidence>
<reference evidence="3" key="1">
    <citation type="submission" date="2022-02" db="EMBL/GenBank/DDBJ databases">
        <authorList>
            <person name="King R."/>
        </authorList>
    </citation>
    <scope>NUCLEOTIDE SEQUENCE</scope>
</reference>
<proteinExistence type="predicted"/>
<feature type="domain" description="G-patch" evidence="2">
    <location>
        <begin position="27"/>
        <end position="73"/>
    </location>
</feature>
<name>A0A9P0HYA6_SPOLI</name>
<evidence type="ECO:0000313" key="4">
    <source>
        <dbReference type="Proteomes" id="UP001153321"/>
    </source>
</evidence>
<feature type="compositionally biased region" description="Polar residues" evidence="1">
    <location>
        <begin position="204"/>
        <end position="215"/>
    </location>
</feature>